<organism evidence="1 2">
    <name type="scientific">Desulfonema magnum</name>
    <dbReference type="NCBI Taxonomy" id="45655"/>
    <lineage>
        <taxon>Bacteria</taxon>
        <taxon>Pseudomonadati</taxon>
        <taxon>Thermodesulfobacteriota</taxon>
        <taxon>Desulfobacteria</taxon>
        <taxon>Desulfobacterales</taxon>
        <taxon>Desulfococcaceae</taxon>
        <taxon>Desulfonema</taxon>
    </lineage>
</organism>
<sequence>MVTILNAMLILTKNQGKDEDEELFCKYLIKSFHYQRPPKF</sequence>
<evidence type="ECO:0000313" key="1">
    <source>
        <dbReference type="EMBL" id="QTA84104.1"/>
    </source>
</evidence>
<gene>
    <name evidence="1" type="ORF">dnm_000970</name>
</gene>
<keyword evidence="2" id="KW-1185">Reference proteome</keyword>
<proteinExistence type="predicted"/>
<name>A0A975GJW7_9BACT</name>
<evidence type="ECO:0000313" key="2">
    <source>
        <dbReference type="Proteomes" id="UP000663722"/>
    </source>
</evidence>
<dbReference type="KEGG" id="dmm:dnm_000970"/>
<accession>A0A975GJW7</accession>
<protein>
    <submittedName>
        <fullName evidence="1">Uncharacterized protein</fullName>
    </submittedName>
</protein>
<dbReference type="EMBL" id="CP061800">
    <property type="protein sequence ID" value="QTA84104.1"/>
    <property type="molecule type" value="Genomic_DNA"/>
</dbReference>
<dbReference type="AlphaFoldDB" id="A0A975GJW7"/>
<reference evidence="1" key="1">
    <citation type="journal article" date="2021" name="Microb. Physiol.">
        <title>Proteogenomic Insights into the Physiology of Marine, Sulfate-Reducing, Filamentous Desulfonema limicola and Desulfonema magnum.</title>
        <authorList>
            <person name="Schnaars V."/>
            <person name="Wohlbrand L."/>
            <person name="Scheve S."/>
            <person name="Hinrichs C."/>
            <person name="Reinhardt R."/>
            <person name="Rabus R."/>
        </authorList>
    </citation>
    <scope>NUCLEOTIDE SEQUENCE</scope>
    <source>
        <strain evidence="1">4be13</strain>
    </source>
</reference>
<dbReference type="Proteomes" id="UP000663722">
    <property type="component" value="Chromosome"/>
</dbReference>